<evidence type="ECO:0000313" key="2">
    <source>
        <dbReference type="Proteomes" id="UP000050356"/>
    </source>
</evidence>
<comment type="caution">
    <text evidence="1">The sequence shown here is derived from an EMBL/GenBank/DDBJ whole genome shotgun (WGS) entry which is preliminary data.</text>
</comment>
<organism evidence="1 2">
    <name type="scientific">Pseudomonas syringae pv. cerasicola</name>
    <dbReference type="NCBI Taxonomy" id="264451"/>
    <lineage>
        <taxon>Bacteria</taxon>
        <taxon>Pseudomonadati</taxon>
        <taxon>Pseudomonadota</taxon>
        <taxon>Gammaproteobacteria</taxon>
        <taxon>Pseudomonadales</taxon>
        <taxon>Pseudomonadaceae</taxon>
        <taxon>Pseudomonas</taxon>
        <taxon>Pseudomonas syringae</taxon>
    </lineage>
</organism>
<dbReference type="Proteomes" id="UP000050356">
    <property type="component" value="Unassembled WGS sequence"/>
</dbReference>
<name>A0A0P9MAL8_PSESX</name>
<gene>
    <name evidence="1" type="ORF">ALO50_102038</name>
</gene>
<protein>
    <submittedName>
        <fullName evidence="1">Uncharacterized protein</fullName>
    </submittedName>
</protein>
<sequence length="59" mass="6781">MRLDDAHMPMEDSSLKIEVVFYCATAIDKVLKTCDPLCALDVRWQQPSMQNQIILIIKT</sequence>
<dbReference type="AlphaFoldDB" id="A0A0P9MAL8"/>
<dbReference type="EMBL" id="LJQA01000860">
    <property type="protein sequence ID" value="KPW81127.1"/>
    <property type="molecule type" value="Genomic_DNA"/>
</dbReference>
<proteinExistence type="predicted"/>
<evidence type="ECO:0000313" key="1">
    <source>
        <dbReference type="EMBL" id="KPW81127.1"/>
    </source>
</evidence>
<accession>A0A0P9MAL8</accession>
<reference evidence="1 2" key="1">
    <citation type="submission" date="2015-09" db="EMBL/GenBank/DDBJ databases">
        <title>Genome announcement of multiple Pseudomonas syringae strains.</title>
        <authorList>
            <person name="Thakur S."/>
            <person name="Wang P.W."/>
            <person name="Gong Y."/>
            <person name="Weir B.S."/>
            <person name="Guttman D.S."/>
        </authorList>
    </citation>
    <scope>NUCLEOTIDE SEQUENCE [LARGE SCALE GENOMIC DNA]</scope>
    <source>
        <strain evidence="1 2">ICMP17524</strain>
    </source>
</reference>